<evidence type="ECO:0000256" key="4">
    <source>
        <dbReference type="ARBA" id="ARBA00022692"/>
    </source>
</evidence>
<evidence type="ECO:0000256" key="5">
    <source>
        <dbReference type="ARBA" id="ARBA00023136"/>
    </source>
</evidence>
<evidence type="ECO:0000256" key="6">
    <source>
        <dbReference type="ARBA" id="ARBA00023237"/>
    </source>
</evidence>
<dbReference type="Gene3D" id="2.170.130.10">
    <property type="entry name" value="TonB-dependent receptor, plug domain"/>
    <property type="match status" value="1"/>
</dbReference>
<keyword evidence="2" id="KW-0813">Transport</keyword>
<dbReference type="PANTHER" id="PTHR30069:SF36">
    <property type="entry name" value="BLL6948 PROTEIN"/>
    <property type="match status" value="1"/>
</dbReference>
<gene>
    <name evidence="9" type="ORF">SAMN04488120_103161</name>
</gene>
<evidence type="ECO:0000256" key="3">
    <source>
        <dbReference type="ARBA" id="ARBA00022452"/>
    </source>
</evidence>
<dbReference type="PANTHER" id="PTHR30069">
    <property type="entry name" value="TONB-DEPENDENT OUTER MEMBRANE RECEPTOR"/>
    <property type="match status" value="1"/>
</dbReference>
<dbReference type="InterPro" id="IPR039426">
    <property type="entry name" value="TonB-dep_rcpt-like"/>
</dbReference>
<dbReference type="InterPro" id="IPR036942">
    <property type="entry name" value="Beta-barrel_TonB_sf"/>
</dbReference>
<dbReference type="STRING" id="1076937.SAMN04488120_103161"/>
<keyword evidence="9" id="KW-0675">Receptor</keyword>
<evidence type="ECO:0000256" key="1">
    <source>
        <dbReference type="ARBA" id="ARBA00004571"/>
    </source>
</evidence>
<keyword evidence="4" id="KW-0812">Transmembrane</keyword>
<dbReference type="Proteomes" id="UP000199771">
    <property type="component" value="Unassembled WGS sequence"/>
</dbReference>
<proteinExistence type="predicted"/>
<dbReference type="InterPro" id="IPR037066">
    <property type="entry name" value="Plug_dom_sf"/>
</dbReference>
<evidence type="ECO:0000313" key="9">
    <source>
        <dbReference type="EMBL" id="SFF39236.1"/>
    </source>
</evidence>
<reference evidence="9 10" key="1">
    <citation type="submission" date="2016-10" db="EMBL/GenBank/DDBJ databases">
        <authorList>
            <person name="de Groot N.N."/>
        </authorList>
    </citation>
    <scope>NUCLEOTIDE SEQUENCE [LARGE SCALE GENOMIC DNA]</scope>
    <source>
        <strain evidence="9 10">DSM 23609</strain>
    </source>
</reference>
<keyword evidence="3" id="KW-1134">Transmembrane beta strand</keyword>
<dbReference type="OrthoDB" id="99480at2"/>
<dbReference type="SUPFAM" id="SSF56935">
    <property type="entry name" value="Porins"/>
    <property type="match status" value="1"/>
</dbReference>
<comment type="subcellular location">
    <subcellularLocation>
        <location evidence="1">Cell outer membrane</location>
        <topology evidence="1">Multi-pass membrane protein</topology>
    </subcellularLocation>
</comment>
<keyword evidence="7" id="KW-0732">Signal</keyword>
<keyword evidence="6" id="KW-0998">Cell outer membrane</keyword>
<dbReference type="AlphaFoldDB" id="A0A1I2IEI1"/>
<keyword evidence="10" id="KW-1185">Reference proteome</keyword>
<feature type="chain" id="PRO_5011600786" evidence="7">
    <location>
        <begin position="20"/>
        <end position="669"/>
    </location>
</feature>
<accession>A0A1I2IEI1</accession>
<name>A0A1I2IEI1_9GAMM</name>
<feature type="signal peptide" evidence="7">
    <location>
        <begin position="1"/>
        <end position="19"/>
    </location>
</feature>
<feature type="domain" description="TonB-dependent receptor plug" evidence="8">
    <location>
        <begin position="45"/>
        <end position="152"/>
    </location>
</feature>
<evidence type="ECO:0000259" key="8">
    <source>
        <dbReference type="Pfam" id="PF07715"/>
    </source>
</evidence>
<dbReference type="GO" id="GO:0015344">
    <property type="term" value="F:siderophore uptake transmembrane transporter activity"/>
    <property type="evidence" value="ECO:0007669"/>
    <property type="project" value="TreeGrafter"/>
</dbReference>
<dbReference type="InterPro" id="IPR012910">
    <property type="entry name" value="Plug_dom"/>
</dbReference>
<dbReference type="Gene3D" id="2.40.170.20">
    <property type="entry name" value="TonB-dependent receptor, beta-barrel domain"/>
    <property type="match status" value="1"/>
</dbReference>
<keyword evidence="5" id="KW-0472">Membrane</keyword>
<protein>
    <submittedName>
        <fullName evidence="9">Outer membrane receptor for Fe3+-dicitrate</fullName>
    </submittedName>
</protein>
<organism evidence="9 10">
    <name type="scientific">Fontimonas thermophila</name>
    <dbReference type="NCBI Taxonomy" id="1076937"/>
    <lineage>
        <taxon>Bacteria</taxon>
        <taxon>Pseudomonadati</taxon>
        <taxon>Pseudomonadota</taxon>
        <taxon>Gammaproteobacteria</taxon>
        <taxon>Nevskiales</taxon>
        <taxon>Nevskiaceae</taxon>
        <taxon>Fontimonas</taxon>
    </lineage>
</organism>
<evidence type="ECO:0000256" key="2">
    <source>
        <dbReference type="ARBA" id="ARBA00022448"/>
    </source>
</evidence>
<dbReference type="GO" id="GO:0009279">
    <property type="term" value="C:cell outer membrane"/>
    <property type="evidence" value="ECO:0007669"/>
    <property type="project" value="UniProtKB-SubCell"/>
</dbReference>
<dbReference type="Pfam" id="PF07715">
    <property type="entry name" value="Plug"/>
    <property type="match status" value="1"/>
</dbReference>
<dbReference type="EMBL" id="FOOC01000003">
    <property type="protein sequence ID" value="SFF39236.1"/>
    <property type="molecule type" value="Genomic_DNA"/>
</dbReference>
<sequence length="669" mass="73100">MYRMPLLVAACLVTLCARAHVPDAPVQLEPIEVRGSADPGATPAASAGQIDRPELDAHASQRAGDLLELIPGFITTQHSGEGKANQYFARGFNLDHGTDFAVSIDGVPLNLSSHGHGQGYLDLNFLIPELVAGYDYRKGSYSLRDGDFVTAGSAELRWVDDTPTLLQVSVGEYGERRGLVAGSRRGAGGTLTMGADYSVNDGPWALPMDQRSARGLLRYVRESAEAGSSLSLSAYDNRWTASDQIPGRAVADGRLDRFGFVDPTSGGDTHRYMLSASHWQNTADAQWSATAYAVDYRLQLFSNFTYFLDDAVNGDQFEQFDARRYYGARIDRRQPLTLLGRDAALVAGVDTRFDRIGDVGLYRSAARTRLETVRRDAIDDWRLGGFAGLELSASPWLQVIAGTRLDRYAYDVRSRSGLPDRSGDELQWSPKLSLILGPWAATQFYVNAGRGFHSNDARGDDGSEGFDPLAAARGAEFGLRSTALPDLELALALWTLQLDSELVYVGDAGQTEPNNASRRRGAELALRYHPFEWLGFDADWTVTRTRLDDAAGADRVPNAIPRAGRAAVGVRVTPALQLGVQVRHFDGAPLIEDGSVSARDSTRADLLLRWAATPKLDLRIELLNAFDADDADIEYFYESRLAGEAAPVADRHFHPALPRLLRATVRATF</sequence>
<evidence type="ECO:0000256" key="7">
    <source>
        <dbReference type="SAM" id="SignalP"/>
    </source>
</evidence>
<dbReference type="GO" id="GO:0044718">
    <property type="term" value="P:siderophore transmembrane transport"/>
    <property type="evidence" value="ECO:0007669"/>
    <property type="project" value="TreeGrafter"/>
</dbReference>
<evidence type="ECO:0000313" key="10">
    <source>
        <dbReference type="Proteomes" id="UP000199771"/>
    </source>
</evidence>